<evidence type="ECO:0000313" key="1">
    <source>
        <dbReference type="EMBL" id="AMT93832.1"/>
    </source>
</evidence>
<dbReference type="AlphaFoldDB" id="A0A0B9A030"/>
<keyword evidence="3" id="KW-1185">Reference proteome</keyword>
<name>A0A0B9A030_BRELN</name>
<accession>A0A0B9A030</accession>
<reference evidence="1" key="3">
    <citation type="submission" date="2016-03" db="EMBL/GenBank/DDBJ databases">
        <authorList>
            <person name="Zhu Y."/>
            <person name="Sun C."/>
        </authorList>
    </citation>
    <scope>NUCLEOTIDE SEQUENCE</scope>
    <source>
        <strain evidence="1">BS258</strain>
    </source>
</reference>
<dbReference type="Proteomes" id="UP000075950">
    <property type="component" value="Chromosome"/>
</dbReference>
<dbReference type="EMBL" id="CP014869">
    <property type="protein sequence ID" value="AMT93832.1"/>
    <property type="molecule type" value="Genomic_DNA"/>
</dbReference>
<dbReference type="RefSeq" id="WP_039210803.1">
    <property type="nucleotide sequence ID" value="NZ_CP014869.1"/>
</dbReference>
<sequence length="75" mass="9182">MSTTFPFTYPRRWALSTGMKLIRWARRPAPTAETRRLKAARRQQARLREHAREQRARELRERDIVRYLSQVRPYI</sequence>
<dbReference type="PATRIC" id="fig|1703.6.peg.2401"/>
<organism evidence="2 3">
    <name type="scientific">Brevibacterium linens</name>
    <dbReference type="NCBI Taxonomy" id="1703"/>
    <lineage>
        <taxon>Bacteria</taxon>
        <taxon>Bacillati</taxon>
        <taxon>Actinomycetota</taxon>
        <taxon>Actinomycetes</taxon>
        <taxon>Micrococcales</taxon>
        <taxon>Brevibacteriaceae</taxon>
        <taxon>Brevibacterium</taxon>
    </lineage>
</organism>
<proteinExistence type="predicted"/>
<reference evidence="4" key="2">
    <citation type="submission" date="2016-03" db="EMBL/GenBank/DDBJ databases">
        <authorList>
            <person name="Ploux O."/>
        </authorList>
    </citation>
    <scope>NUCLEOTIDE SEQUENCE [LARGE SCALE GENOMIC DNA]</scope>
    <source>
        <strain evidence="4">BS258</strain>
    </source>
</reference>
<dbReference type="EMBL" id="JTJZ01000020">
    <property type="protein sequence ID" value="KHS51949.1"/>
    <property type="molecule type" value="Genomic_DNA"/>
</dbReference>
<protein>
    <submittedName>
        <fullName evidence="2">Uncharacterized protein</fullName>
    </submittedName>
</protein>
<dbReference type="Proteomes" id="UP000031488">
    <property type="component" value="Unassembled WGS sequence"/>
</dbReference>
<evidence type="ECO:0000313" key="2">
    <source>
        <dbReference type="EMBL" id="KHS51949.1"/>
    </source>
</evidence>
<evidence type="ECO:0000313" key="4">
    <source>
        <dbReference type="Proteomes" id="UP000075950"/>
    </source>
</evidence>
<gene>
    <name evidence="1" type="ORF">A2T55_08625</name>
    <name evidence="2" type="ORF">AE0388_2499</name>
</gene>
<evidence type="ECO:0000313" key="3">
    <source>
        <dbReference type="Proteomes" id="UP000031488"/>
    </source>
</evidence>
<accession>A0A142NML1</accession>
<dbReference type="KEGG" id="bly:A2T55_08625"/>
<reference evidence="2 3" key="1">
    <citation type="submission" date="2014-11" db="EMBL/GenBank/DDBJ databases">
        <title>Draft Genome Sequence of Brevibacterium linens AE038-8.</title>
        <authorList>
            <person name="Maizel D."/>
            <person name="Utturkar S.M."/>
            <person name="Brown S.D."/>
            <person name="Ferrero M."/>
            <person name="Rosen B.P."/>
        </authorList>
    </citation>
    <scope>NUCLEOTIDE SEQUENCE [LARGE SCALE GENOMIC DNA]</scope>
    <source>
        <strain evidence="2 3">AE038-8</strain>
    </source>
</reference>